<feature type="compositionally biased region" description="Pro residues" evidence="1">
    <location>
        <begin position="1"/>
        <end position="13"/>
    </location>
</feature>
<dbReference type="SUPFAM" id="SSF56059">
    <property type="entry name" value="Glutathione synthetase ATP-binding domain-like"/>
    <property type="match status" value="1"/>
</dbReference>
<dbReference type="InterPro" id="IPR004344">
    <property type="entry name" value="TTL/TTLL_fam"/>
</dbReference>
<feature type="compositionally biased region" description="Low complexity" evidence="1">
    <location>
        <begin position="102"/>
        <end position="112"/>
    </location>
</feature>
<feature type="compositionally biased region" description="Low complexity" evidence="1">
    <location>
        <begin position="883"/>
        <end position="892"/>
    </location>
</feature>
<dbReference type="InParanoid" id="A0A0G4G063"/>
<sequence length="1133" mass="123149">MTPTPEPPTPQPQLPSLQASEAQPLLTNSIITQPQDKSPSRTTSPSRLPHIMRFYSQPPPSTSGGGLEANADHGTPSKAADWHGGGGGSPSKKAEASDDSKTSVSSSQRVSVPKMFRERATARPSAATERPNGGQQSTFGSSTSLCPLIGGPGGGGGGPTRCPSLYSYCILQGNNSLLIRQVLRLRPWWTPAEEGDEGLNLLWGQFKSPAFFSLLKTTPNGAVPAPLLPLTVPPSPPLPRICNHFEGNAVLCTKRGLANTMIDFYTSQSLDPFSVIPLTFIIRRDGCKDPEFIAFRKFFQALEREAAETNAAKRGRNAAGRPLSRAASRSRPASRPSEEESTETGGEDKQESEDKGEQSPGKRKRGQANGGRGASYRFRNLWIVKPGEYSNRGNGIKITNRLEDVEMMVGGRDGKSTIIQKYIERPFLVHGRKFDIRVYGLMVEEHRSAQEVIVRAYMYRDGYLRTSSETYRPDCFDRMIHLTNDAVQKKSESYGRFEAANKLSYAEFQKYLDTCRPKDQVVIQEHLVTQMQQIMADTFRAAAANMNTNRRQHSFEIFGYDFMVDESNKVWLLEINTNPCLELSSAWLAHIIPLMIEHTIRVAVDPLFPPPPSHAHLYSYATSNRRSTISETPSSATNQSDKEAKRSQGGTSASSNGNGNSPGSKERAGGAHRASRDRSPSPVASANRESGADVDKKPTAVFYDETRWQLLLTYNVTSTNQEEIAETRSAEYPALALTSLNSLFDMKRKRPTDAIWDSPLARLPFGLGGDFRVPPCRSAERGTNPPADESCSSCPPLAVVSPTTEPATIPLRPGKYTWIPGPSRRPPPTFPLLHPPHPSPLKPKDPPPPADDISKSAGRPLPPRRAKAKAPSPVASDKKETADATSAAAAAAEENRQKKPAGRSSFCGSSWNLASKGAQWLDAEKRNRKQPNVPLASVDLPPIANTDEIAEVRVAHVCEDPSPVKEEIASATGGGQQETSKTPLPNKDTTETTVTIESTATGGGISDTTASVSQPASSANSPGAPPPSDGLLKVAQGPLPPPAKEVTDPEAQKRRRVSTSILLDGSMRAGEEPLPFVSTPTYPVFRADRARSERHDRRWKPKSTTSVQNSHEEERANEDDAEADRLSDTSEGS</sequence>
<feature type="compositionally biased region" description="Basic and acidic residues" evidence="1">
    <location>
        <begin position="959"/>
        <end position="968"/>
    </location>
</feature>
<dbReference type="Pfam" id="PF03133">
    <property type="entry name" value="TTL"/>
    <property type="match status" value="1"/>
</dbReference>
<feature type="compositionally biased region" description="Basic and acidic residues" evidence="1">
    <location>
        <begin position="1086"/>
        <end position="1096"/>
    </location>
</feature>
<feature type="compositionally biased region" description="Low complexity" evidence="1">
    <location>
        <begin position="317"/>
        <end position="335"/>
    </location>
</feature>
<dbReference type="PROSITE" id="PS51221">
    <property type="entry name" value="TTL"/>
    <property type="match status" value="1"/>
</dbReference>
<dbReference type="AlphaFoldDB" id="A0A0G4G063"/>
<dbReference type="Gene3D" id="3.30.470.20">
    <property type="entry name" value="ATP-grasp fold, B domain"/>
    <property type="match status" value="1"/>
</dbReference>
<feature type="compositionally biased region" description="Low complexity" evidence="1">
    <location>
        <begin position="647"/>
        <end position="663"/>
    </location>
</feature>
<feature type="compositionally biased region" description="Polar residues" evidence="1">
    <location>
        <begin position="25"/>
        <end position="37"/>
    </location>
</feature>
<dbReference type="PANTHER" id="PTHR46069:SF1">
    <property type="entry name" value="CHROMOSOME UNDETERMINED SCAFFOLD_125, WHOLE GENOME SHOTGUN SEQUENCE"/>
    <property type="match status" value="1"/>
</dbReference>
<evidence type="ECO:0000313" key="2">
    <source>
        <dbReference type="EMBL" id="CEM20907.1"/>
    </source>
</evidence>
<feature type="compositionally biased region" description="Basic and acidic residues" evidence="1">
    <location>
        <begin position="92"/>
        <end position="101"/>
    </location>
</feature>
<feature type="compositionally biased region" description="Basic and acidic residues" evidence="1">
    <location>
        <begin position="664"/>
        <end position="679"/>
    </location>
</feature>
<dbReference type="VEuPathDB" id="CryptoDB:Vbra_16555"/>
<organism evidence="2 3">
    <name type="scientific">Vitrella brassicaformis (strain CCMP3155)</name>
    <dbReference type="NCBI Taxonomy" id="1169540"/>
    <lineage>
        <taxon>Eukaryota</taxon>
        <taxon>Sar</taxon>
        <taxon>Alveolata</taxon>
        <taxon>Colpodellida</taxon>
        <taxon>Vitrellaceae</taxon>
        <taxon>Vitrella</taxon>
    </lineage>
</organism>
<accession>A0A0G4G063</accession>
<gene>
    <name evidence="2" type="ORF">Vbra_16555</name>
</gene>
<name>A0A0G4G063_VITBC</name>
<feature type="region of interest" description="Disordered" evidence="1">
    <location>
        <begin position="959"/>
        <end position="1133"/>
    </location>
</feature>
<feature type="region of interest" description="Disordered" evidence="1">
    <location>
        <begin position="776"/>
        <end position="795"/>
    </location>
</feature>
<feature type="compositionally biased region" description="Low complexity" evidence="1">
    <location>
        <begin position="133"/>
        <end position="144"/>
    </location>
</feature>
<feature type="compositionally biased region" description="Basic and acidic residues" evidence="1">
    <location>
        <begin position="1123"/>
        <end position="1133"/>
    </location>
</feature>
<evidence type="ECO:0000256" key="1">
    <source>
        <dbReference type="SAM" id="MobiDB-lite"/>
    </source>
</evidence>
<feature type="region of interest" description="Disordered" evidence="1">
    <location>
        <begin position="801"/>
        <end position="911"/>
    </location>
</feature>
<proteinExistence type="predicted"/>
<reference evidence="2 3" key="1">
    <citation type="submission" date="2014-11" db="EMBL/GenBank/DDBJ databases">
        <authorList>
            <person name="Zhu J."/>
            <person name="Qi W."/>
            <person name="Song R."/>
        </authorList>
    </citation>
    <scope>NUCLEOTIDE SEQUENCE [LARGE SCALE GENOMIC DNA]</scope>
</reference>
<feature type="compositionally biased region" description="Low complexity" evidence="1">
    <location>
        <begin position="1013"/>
        <end position="1022"/>
    </location>
</feature>
<feature type="region of interest" description="Disordered" evidence="1">
    <location>
        <begin position="1"/>
        <end position="145"/>
    </location>
</feature>
<dbReference type="OrthoDB" id="435398at2759"/>
<dbReference type="EMBL" id="CDMY01000531">
    <property type="protein sequence ID" value="CEM20907.1"/>
    <property type="molecule type" value="Genomic_DNA"/>
</dbReference>
<dbReference type="Proteomes" id="UP000041254">
    <property type="component" value="Unassembled WGS sequence"/>
</dbReference>
<dbReference type="PANTHER" id="PTHR46069">
    <property type="entry name" value="TUBULIN TYROSINE LIGASE"/>
    <property type="match status" value="1"/>
</dbReference>
<feature type="region of interest" description="Disordered" evidence="1">
    <location>
        <begin position="309"/>
        <end position="372"/>
    </location>
</feature>
<protein>
    <submittedName>
        <fullName evidence="2">Uncharacterized protein</fullName>
    </submittedName>
</protein>
<feature type="compositionally biased region" description="Polar residues" evidence="1">
    <location>
        <begin position="624"/>
        <end position="639"/>
    </location>
</feature>
<feature type="region of interest" description="Disordered" evidence="1">
    <location>
        <begin position="624"/>
        <end position="693"/>
    </location>
</feature>
<dbReference type="STRING" id="1169540.A0A0G4G063"/>
<keyword evidence="3" id="KW-1185">Reference proteome</keyword>
<feature type="compositionally biased region" description="Pro residues" evidence="1">
    <location>
        <begin position="823"/>
        <end position="850"/>
    </location>
</feature>
<feature type="compositionally biased region" description="Low complexity" evidence="1">
    <location>
        <begin position="991"/>
        <end position="1000"/>
    </location>
</feature>
<feature type="compositionally biased region" description="Basic and acidic residues" evidence="1">
    <location>
        <begin position="346"/>
        <end position="357"/>
    </location>
</feature>
<evidence type="ECO:0000313" key="3">
    <source>
        <dbReference type="Proteomes" id="UP000041254"/>
    </source>
</evidence>